<evidence type="ECO:0000256" key="5">
    <source>
        <dbReference type="SAM" id="SignalP"/>
    </source>
</evidence>
<dbReference type="RefSeq" id="WP_066747919.1">
    <property type="nucleotide sequence ID" value="NZ_LXEN01000041.1"/>
</dbReference>
<dbReference type="InterPro" id="IPR000259">
    <property type="entry name" value="Adhesion_dom_fimbrial"/>
</dbReference>
<evidence type="ECO:0000256" key="1">
    <source>
        <dbReference type="ARBA" id="ARBA00004561"/>
    </source>
</evidence>
<organism evidence="7 8">
    <name type="scientific">Proteus myxofaciens ATCC 19692</name>
    <dbReference type="NCBI Taxonomy" id="1354337"/>
    <lineage>
        <taxon>Bacteria</taxon>
        <taxon>Pseudomonadati</taxon>
        <taxon>Pseudomonadota</taxon>
        <taxon>Gammaproteobacteria</taxon>
        <taxon>Enterobacterales</taxon>
        <taxon>Morganellaceae</taxon>
        <taxon>Proteus</taxon>
    </lineage>
</organism>
<dbReference type="PANTHER" id="PTHR33420:SF12">
    <property type="entry name" value="FIMBRIN-LIKE PROTEIN FIMI-RELATED"/>
    <property type="match status" value="1"/>
</dbReference>
<evidence type="ECO:0000256" key="3">
    <source>
        <dbReference type="ARBA" id="ARBA00022729"/>
    </source>
</evidence>
<dbReference type="InterPro" id="IPR050263">
    <property type="entry name" value="Bact_Fimbrial_Adh_Pro"/>
</dbReference>
<dbReference type="SUPFAM" id="SSF49401">
    <property type="entry name" value="Bacterial adhesins"/>
    <property type="match status" value="1"/>
</dbReference>
<sequence length="339" mass="36899">MKYKLLILTFALFSVSNYSYADWKVYCGQASPSISYEAARTEGVSSGSTLPNSQALYIVGLPSIISPTTGKDGVSGNVEVKCTLAQSKEIRSFKTNDRWQNYNVSGVWSPRVALDSLNQEYLLPYTGGHDNSDIGGVYTGSIRHPNGNNKWYKIANSQSTPNVFRFKPTAGIIPAGAELFKMELRGRADLPGSDEAFNVHVPVITSSEIRVLEPTCNFSTQDVIVNLKPYNVGGSTSQQVPLSIICNFGNKVDITLRGPAESSDSSILQNTSNSNPAKGIGFRITDLTGYKLRVNIPKTYTFESDKSQSLFTVDYAPIGSSTVKAGNVQSIVNIEIKYN</sequence>
<dbReference type="GO" id="GO:0043709">
    <property type="term" value="P:cell adhesion involved in single-species biofilm formation"/>
    <property type="evidence" value="ECO:0007669"/>
    <property type="project" value="TreeGrafter"/>
</dbReference>
<proteinExistence type="inferred from homology"/>
<dbReference type="Pfam" id="PF00419">
    <property type="entry name" value="Fimbrial"/>
    <property type="match status" value="1"/>
</dbReference>
<evidence type="ECO:0000259" key="6">
    <source>
        <dbReference type="Pfam" id="PF00419"/>
    </source>
</evidence>
<dbReference type="Gene3D" id="2.60.40.1090">
    <property type="entry name" value="Fimbrial-type adhesion domain"/>
    <property type="match status" value="1"/>
</dbReference>
<evidence type="ECO:0000256" key="2">
    <source>
        <dbReference type="ARBA" id="ARBA00006671"/>
    </source>
</evidence>
<dbReference type="STRING" id="1354337.M983_0978"/>
<dbReference type="Proteomes" id="UP000094023">
    <property type="component" value="Unassembled WGS sequence"/>
</dbReference>
<feature type="domain" description="Fimbrial-type adhesion" evidence="6">
    <location>
        <begin position="208"/>
        <end position="338"/>
    </location>
</feature>
<dbReference type="AlphaFoldDB" id="A0A198GD80"/>
<dbReference type="OrthoDB" id="6638168at2"/>
<dbReference type="PANTHER" id="PTHR33420">
    <property type="entry name" value="FIMBRIAL SUBUNIT ELFA-RELATED"/>
    <property type="match status" value="1"/>
</dbReference>
<dbReference type="InterPro" id="IPR008966">
    <property type="entry name" value="Adhesion_dom_sf"/>
</dbReference>
<accession>A0A198GD80</accession>
<feature type="chain" id="PRO_5008278925" description="Fimbrial-type adhesion domain-containing protein" evidence="5">
    <location>
        <begin position="22"/>
        <end position="339"/>
    </location>
</feature>
<dbReference type="InterPro" id="IPR036937">
    <property type="entry name" value="Adhesion_dom_fimbrial_sf"/>
</dbReference>
<dbReference type="EMBL" id="LXEN01000041">
    <property type="protein sequence ID" value="OAT34744.1"/>
    <property type="molecule type" value="Genomic_DNA"/>
</dbReference>
<comment type="caution">
    <text evidence="7">The sequence shown here is derived from an EMBL/GenBank/DDBJ whole genome shotgun (WGS) entry which is preliminary data.</text>
</comment>
<evidence type="ECO:0000313" key="7">
    <source>
        <dbReference type="EMBL" id="OAT34744.1"/>
    </source>
</evidence>
<feature type="signal peptide" evidence="5">
    <location>
        <begin position="1"/>
        <end position="21"/>
    </location>
</feature>
<comment type="subcellular location">
    <subcellularLocation>
        <location evidence="1">Fimbrium</location>
    </subcellularLocation>
</comment>
<dbReference type="GO" id="GO:0009289">
    <property type="term" value="C:pilus"/>
    <property type="evidence" value="ECO:0007669"/>
    <property type="project" value="UniProtKB-SubCell"/>
</dbReference>
<keyword evidence="3 5" id="KW-0732">Signal</keyword>
<name>A0A198GD80_9GAMM</name>
<keyword evidence="8" id="KW-1185">Reference proteome</keyword>
<comment type="similarity">
    <text evidence="2">Belongs to the fimbrial protein family.</text>
</comment>
<keyword evidence="4" id="KW-0281">Fimbrium</keyword>
<protein>
    <recommendedName>
        <fullName evidence="6">Fimbrial-type adhesion domain-containing protein</fullName>
    </recommendedName>
</protein>
<reference evidence="7 8" key="1">
    <citation type="submission" date="2016-04" db="EMBL/GenBank/DDBJ databases">
        <title>ATOL: Assembling a taxonomically balanced genome-scale reconstruction of the evolutionary history of the Enterobacteriaceae.</title>
        <authorList>
            <person name="Plunkett G.III."/>
            <person name="Neeno-Eckwall E.C."/>
            <person name="Glasner J.D."/>
            <person name="Perna N.T."/>
        </authorList>
    </citation>
    <scope>NUCLEOTIDE SEQUENCE [LARGE SCALE GENOMIC DNA]</scope>
    <source>
        <strain evidence="7 8">ATCC 19692</strain>
    </source>
</reference>
<gene>
    <name evidence="7" type="ORF">M983_0978</name>
</gene>
<evidence type="ECO:0000256" key="4">
    <source>
        <dbReference type="ARBA" id="ARBA00023263"/>
    </source>
</evidence>
<evidence type="ECO:0000313" key="8">
    <source>
        <dbReference type="Proteomes" id="UP000094023"/>
    </source>
</evidence>